<sequence>MPSFILIGLCEPVSDKHQVAFDEWFVEQHIEDTAKCPQVKKGSVYKLSGPHLNFDTKAAYLSLYEVQAESYEEAERVLNAWQADPDAWEGRQHHVETMERLGDIPMNINGSGWYELIQAYETEDQKNAISTS</sequence>
<proteinExistence type="predicted"/>
<evidence type="ECO:0008006" key="3">
    <source>
        <dbReference type="Google" id="ProtNLM"/>
    </source>
</evidence>
<gene>
    <name evidence="1" type="ORF">EYC87_16315</name>
</gene>
<dbReference type="Proteomes" id="UP001143307">
    <property type="component" value="Unassembled WGS sequence"/>
</dbReference>
<accession>A0ABT3T0V5</accession>
<evidence type="ECO:0000313" key="2">
    <source>
        <dbReference type="Proteomes" id="UP001143307"/>
    </source>
</evidence>
<dbReference type="EMBL" id="SHNP01000006">
    <property type="protein sequence ID" value="MCX2975149.1"/>
    <property type="molecule type" value="Genomic_DNA"/>
</dbReference>
<reference evidence="1" key="1">
    <citation type="submission" date="2019-02" db="EMBL/GenBank/DDBJ databases">
        <authorList>
            <person name="Li S.-H."/>
        </authorList>
    </citation>
    <scope>NUCLEOTIDE SEQUENCE</scope>
    <source>
        <strain evidence="1">IMCC8485</strain>
    </source>
</reference>
<protein>
    <recommendedName>
        <fullName evidence="3">YCII-related domain-containing protein</fullName>
    </recommendedName>
</protein>
<comment type="caution">
    <text evidence="1">The sequence shown here is derived from an EMBL/GenBank/DDBJ whole genome shotgun (WGS) entry which is preliminary data.</text>
</comment>
<organism evidence="1 2">
    <name type="scientific">Candidatus Seongchinamella marina</name>
    <dbReference type="NCBI Taxonomy" id="2518990"/>
    <lineage>
        <taxon>Bacteria</taxon>
        <taxon>Pseudomonadati</taxon>
        <taxon>Pseudomonadota</taxon>
        <taxon>Gammaproteobacteria</taxon>
        <taxon>Cellvibrionales</taxon>
        <taxon>Halieaceae</taxon>
        <taxon>Seongchinamella</taxon>
    </lineage>
</organism>
<dbReference type="RefSeq" id="WP_279253806.1">
    <property type="nucleotide sequence ID" value="NZ_SHNP01000006.1"/>
</dbReference>
<evidence type="ECO:0000313" key="1">
    <source>
        <dbReference type="EMBL" id="MCX2975149.1"/>
    </source>
</evidence>
<name>A0ABT3T0V5_9GAMM</name>
<keyword evidence="2" id="KW-1185">Reference proteome</keyword>